<protein>
    <submittedName>
        <fullName evidence="2">Endonuclease domain-containing protein</fullName>
    </submittedName>
</protein>
<reference evidence="2 3" key="1">
    <citation type="journal article" date="2020" name="ISME J.">
        <title>Comparative genomics reveals insights into cyanobacterial evolution and habitat adaptation.</title>
        <authorList>
            <person name="Chen M.Y."/>
            <person name="Teng W.K."/>
            <person name="Zhao L."/>
            <person name="Hu C.X."/>
            <person name="Zhou Y.K."/>
            <person name="Han B.P."/>
            <person name="Song L.R."/>
            <person name="Shu W.S."/>
        </authorList>
    </citation>
    <scope>NUCLEOTIDE SEQUENCE [LARGE SCALE GENOMIC DNA]</scope>
    <source>
        <strain evidence="2 3">FACHB-3921</strain>
    </source>
</reference>
<dbReference type="Proteomes" id="UP000621307">
    <property type="component" value="Unassembled WGS sequence"/>
</dbReference>
<dbReference type="InterPro" id="IPR011335">
    <property type="entry name" value="Restrct_endonuc-II-like"/>
</dbReference>
<dbReference type="InterPro" id="IPR047216">
    <property type="entry name" value="Endonuclease_DUF559_bact"/>
</dbReference>
<feature type="domain" description="DUF559" evidence="1">
    <location>
        <begin position="13"/>
        <end position="116"/>
    </location>
</feature>
<evidence type="ECO:0000313" key="3">
    <source>
        <dbReference type="Proteomes" id="UP000621307"/>
    </source>
</evidence>
<keyword evidence="3" id="KW-1185">Reference proteome</keyword>
<accession>A0ABR8BDN6</accession>
<comment type="caution">
    <text evidence="2">The sequence shown here is derived from an EMBL/GenBank/DDBJ whole genome shotgun (WGS) entry which is preliminary data.</text>
</comment>
<dbReference type="CDD" id="cd01038">
    <property type="entry name" value="Endonuclease_DUF559"/>
    <property type="match status" value="1"/>
</dbReference>
<dbReference type="InterPro" id="IPR007569">
    <property type="entry name" value="DUF559"/>
</dbReference>
<dbReference type="SUPFAM" id="SSF52980">
    <property type="entry name" value="Restriction endonuclease-like"/>
    <property type="match status" value="1"/>
</dbReference>
<keyword evidence="2" id="KW-0378">Hydrolase</keyword>
<dbReference type="RefSeq" id="WP_190567602.1">
    <property type="nucleotide sequence ID" value="NZ_JACJQL010000014.1"/>
</dbReference>
<dbReference type="Gene3D" id="3.40.960.10">
    <property type="entry name" value="VSR Endonuclease"/>
    <property type="match status" value="1"/>
</dbReference>
<dbReference type="PANTHER" id="PTHR38590">
    <property type="entry name" value="BLL0828 PROTEIN"/>
    <property type="match status" value="1"/>
</dbReference>
<keyword evidence="2" id="KW-0255">Endonuclease</keyword>
<evidence type="ECO:0000259" key="1">
    <source>
        <dbReference type="Pfam" id="PF04480"/>
    </source>
</evidence>
<gene>
    <name evidence="2" type="ORF">H6G14_11770</name>
</gene>
<dbReference type="Pfam" id="PF04480">
    <property type="entry name" value="DUF559"/>
    <property type="match status" value="1"/>
</dbReference>
<dbReference type="GO" id="GO:0004519">
    <property type="term" value="F:endonuclease activity"/>
    <property type="evidence" value="ECO:0007669"/>
    <property type="project" value="UniProtKB-KW"/>
</dbReference>
<proteinExistence type="predicted"/>
<dbReference type="PANTHER" id="PTHR38590:SF1">
    <property type="entry name" value="BLL0828 PROTEIN"/>
    <property type="match status" value="1"/>
</dbReference>
<sequence length="123" mass="14622">MRVTIIPYNPLLKERARELRKNMTPGEVTLWKHLKGKQMCGYDFDRQRPIDQFIVDFYCKKLMLAIEIDGSSHDSPEAQERDGERQRRLESLGVRFLRFREEEVCCDVEGVLRVIEDWVLTHP</sequence>
<keyword evidence="2" id="KW-0540">Nuclease</keyword>
<organism evidence="2 3">
    <name type="scientific">Nostoc parmelioides FACHB-3921</name>
    <dbReference type="NCBI Taxonomy" id="2692909"/>
    <lineage>
        <taxon>Bacteria</taxon>
        <taxon>Bacillati</taxon>
        <taxon>Cyanobacteriota</taxon>
        <taxon>Cyanophyceae</taxon>
        <taxon>Nostocales</taxon>
        <taxon>Nostocaceae</taxon>
        <taxon>Nostoc</taxon>
    </lineage>
</organism>
<name>A0ABR8BDN6_9NOSO</name>
<evidence type="ECO:0000313" key="2">
    <source>
        <dbReference type="EMBL" id="MBD2251973.1"/>
    </source>
</evidence>
<dbReference type="EMBL" id="JACJQL010000014">
    <property type="protein sequence ID" value="MBD2251973.1"/>
    <property type="molecule type" value="Genomic_DNA"/>
</dbReference>